<dbReference type="EMBL" id="LWDG02000197">
    <property type="protein sequence ID" value="KAE8267796.1"/>
    <property type="molecule type" value="Genomic_DNA"/>
</dbReference>
<reference evidence="2" key="2">
    <citation type="journal article" date="2019" name="IMA Fungus">
        <title>Genome sequencing and comparison of five Tilletia species to identify candidate genes for the detection of regulated species infecting wheat.</title>
        <authorList>
            <person name="Nguyen H.D.T."/>
            <person name="Sultana T."/>
            <person name="Kesanakurti P."/>
            <person name="Hambleton S."/>
        </authorList>
    </citation>
    <scope>NUCLEOTIDE SEQUENCE</scope>
    <source>
        <strain evidence="2">DAOMC 236422</strain>
    </source>
</reference>
<reference evidence="2" key="1">
    <citation type="submission" date="2016-04" db="EMBL/GenBank/DDBJ databases">
        <authorList>
            <person name="Nguyen H.D."/>
            <person name="Samba Siva P."/>
            <person name="Cullis J."/>
            <person name="Levesque C.A."/>
            <person name="Hambleton S."/>
        </authorList>
    </citation>
    <scope>NUCLEOTIDE SEQUENCE</scope>
    <source>
        <strain evidence="2">DAOMC 236422</strain>
    </source>
</reference>
<evidence type="ECO:0000256" key="1">
    <source>
        <dbReference type="SAM" id="MobiDB-lite"/>
    </source>
</evidence>
<protein>
    <submittedName>
        <fullName evidence="2">Uncharacterized protein</fullName>
    </submittedName>
</protein>
<feature type="compositionally biased region" description="Polar residues" evidence="1">
    <location>
        <begin position="58"/>
        <end position="72"/>
    </location>
</feature>
<dbReference type="AlphaFoldDB" id="A0A8X7N5Y4"/>
<name>A0A8X7N5Y4_9BASI</name>
<dbReference type="Proteomes" id="UP000078113">
    <property type="component" value="Unassembled WGS sequence"/>
</dbReference>
<feature type="region of interest" description="Disordered" evidence="1">
    <location>
        <begin position="40"/>
        <end position="85"/>
    </location>
</feature>
<gene>
    <name evidence="2" type="ORF">A4X09_0g4545</name>
</gene>
<organism evidence="2 3">
    <name type="scientific">Tilletia walkeri</name>
    <dbReference type="NCBI Taxonomy" id="117179"/>
    <lineage>
        <taxon>Eukaryota</taxon>
        <taxon>Fungi</taxon>
        <taxon>Dikarya</taxon>
        <taxon>Basidiomycota</taxon>
        <taxon>Ustilaginomycotina</taxon>
        <taxon>Exobasidiomycetes</taxon>
        <taxon>Tilletiales</taxon>
        <taxon>Tilletiaceae</taxon>
        <taxon>Tilletia</taxon>
    </lineage>
</organism>
<sequence>MVLGEESRTTSRSRSRSVLLKTSIHLPNPIRIRHHLVPVRDRSPFRKAPPVSRDRSVPASNAAQDTSTTTKSAPKVRKAIPPIPSAMLPESSVERLTVASSATDSTSATHATVATSASMDLTNAPSAVAPTMELKLMPEPSPLKPDGFKDFLNRFDLTHAFPSMVKSLVEGFDFGIPPIRSTVIQKNHCSAEEDLEILHGIVEKEIAVGRVVGPFSKDKVEKMLGPFQTSPLGLVPKPGGK</sequence>
<accession>A0A8X7N5Y4</accession>
<evidence type="ECO:0000313" key="2">
    <source>
        <dbReference type="EMBL" id="KAE8267796.1"/>
    </source>
</evidence>
<keyword evidence="3" id="KW-1185">Reference proteome</keyword>
<comment type="caution">
    <text evidence="2">The sequence shown here is derived from an EMBL/GenBank/DDBJ whole genome shotgun (WGS) entry which is preliminary data.</text>
</comment>
<evidence type="ECO:0000313" key="3">
    <source>
        <dbReference type="Proteomes" id="UP000078113"/>
    </source>
</evidence>
<proteinExistence type="predicted"/>